<keyword evidence="2" id="KW-0238">DNA-binding</keyword>
<dbReference type="InterPro" id="IPR036388">
    <property type="entry name" value="WH-like_DNA-bd_sf"/>
</dbReference>
<dbReference type="PANTHER" id="PTHR30154:SF34">
    <property type="entry name" value="TRANSCRIPTIONAL REGULATOR AZLB"/>
    <property type="match status" value="1"/>
</dbReference>
<evidence type="ECO:0000259" key="4">
    <source>
        <dbReference type="PROSITE" id="PS50956"/>
    </source>
</evidence>
<dbReference type="InterPro" id="IPR011008">
    <property type="entry name" value="Dimeric_a/b-barrel"/>
</dbReference>
<keyword evidence="3" id="KW-0804">Transcription</keyword>
<dbReference type="InterPro" id="IPR000485">
    <property type="entry name" value="AsnC-type_HTH_dom"/>
</dbReference>
<dbReference type="SMART" id="SM00344">
    <property type="entry name" value="HTH_ASNC"/>
    <property type="match status" value="1"/>
</dbReference>
<dbReference type="PRINTS" id="PR00033">
    <property type="entry name" value="HTHASNC"/>
</dbReference>
<dbReference type="AlphaFoldDB" id="A0A840C8Q6"/>
<dbReference type="InterPro" id="IPR019887">
    <property type="entry name" value="Tscrpt_reg_AsnC/Lrp_C"/>
</dbReference>
<dbReference type="SUPFAM" id="SSF46785">
    <property type="entry name" value="Winged helix' DNA-binding domain"/>
    <property type="match status" value="1"/>
</dbReference>
<evidence type="ECO:0000256" key="1">
    <source>
        <dbReference type="ARBA" id="ARBA00023015"/>
    </source>
</evidence>
<dbReference type="GO" id="GO:0043565">
    <property type="term" value="F:sequence-specific DNA binding"/>
    <property type="evidence" value="ECO:0007669"/>
    <property type="project" value="InterPro"/>
</dbReference>
<dbReference type="Pfam" id="PF01037">
    <property type="entry name" value="AsnC_trans_reg"/>
    <property type="match status" value="1"/>
</dbReference>
<dbReference type="Proteomes" id="UP000585681">
    <property type="component" value="Unassembled WGS sequence"/>
</dbReference>
<accession>A0A840C8Q6</accession>
<dbReference type="GO" id="GO:0006355">
    <property type="term" value="P:regulation of DNA-templated transcription"/>
    <property type="evidence" value="ECO:0007669"/>
    <property type="project" value="UniProtKB-ARBA"/>
</dbReference>
<dbReference type="PANTHER" id="PTHR30154">
    <property type="entry name" value="LEUCINE-RESPONSIVE REGULATORY PROTEIN"/>
    <property type="match status" value="1"/>
</dbReference>
<evidence type="ECO:0000313" key="6">
    <source>
        <dbReference type="Proteomes" id="UP000585681"/>
    </source>
</evidence>
<dbReference type="EMBL" id="JACIEQ010000002">
    <property type="protein sequence ID" value="MBB4022344.1"/>
    <property type="molecule type" value="Genomic_DNA"/>
</dbReference>
<organism evidence="5 6">
    <name type="scientific">Actibacterium naphthalenivorans</name>
    <dbReference type="NCBI Taxonomy" id="1614693"/>
    <lineage>
        <taxon>Bacteria</taxon>
        <taxon>Pseudomonadati</taxon>
        <taxon>Pseudomonadota</taxon>
        <taxon>Alphaproteobacteria</taxon>
        <taxon>Rhodobacterales</taxon>
        <taxon>Roseobacteraceae</taxon>
        <taxon>Actibacterium</taxon>
    </lineage>
</organism>
<protein>
    <submittedName>
        <fullName evidence="5">Lrp/AsnC family transcriptional regulator of ectoine degradation</fullName>
    </submittedName>
</protein>
<name>A0A840C8Q6_9RHOB</name>
<feature type="domain" description="HTH asnC-type" evidence="4">
    <location>
        <begin position="6"/>
        <end position="67"/>
    </location>
</feature>
<dbReference type="PROSITE" id="PS50956">
    <property type="entry name" value="HTH_ASNC_2"/>
    <property type="match status" value="1"/>
</dbReference>
<keyword evidence="6" id="KW-1185">Reference proteome</keyword>
<dbReference type="InterPro" id="IPR036390">
    <property type="entry name" value="WH_DNA-bd_sf"/>
</dbReference>
<dbReference type="RefSeq" id="WP_054538970.1">
    <property type="nucleotide sequence ID" value="NZ_JACIEQ010000002.1"/>
</dbReference>
<reference evidence="5" key="1">
    <citation type="submission" date="2020-08" db="EMBL/GenBank/DDBJ databases">
        <title>Genomic Encyclopedia of Type Strains, Phase IV (KMG-IV): sequencing the most valuable type-strain genomes for metagenomic binning, comparative biology and taxonomic classification.</title>
        <authorList>
            <person name="Goeker M."/>
        </authorList>
    </citation>
    <scope>NUCLEOTIDE SEQUENCE [LARGE SCALE GENOMIC DNA]</scope>
    <source>
        <strain evidence="5">DSM 105040</strain>
    </source>
</reference>
<dbReference type="SUPFAM" id="SSF54909">
    <property type="entry name" value="Dimeric alpha+beta barrel"/>
    <property type="match status" value="1"/>
</dbReference>
<dbReference type="GO" id="GO:0043200">
    <property type="term" value="P:response to amino acid"/>
    <property type="evidence" value="ECO:0007669"/>
    <property type="project" value="TreeGrafter"/>
</dbReference>
<evidence type="ECO:0000256" key="3">
    <source>
        <dbReference type="ARBA" id="ARBA00023163"/>
    </source>
</evidence>
<keyword evidence="1" id="KW-0805">Transcription regulation</keyword>
<dbReference type="PROSITE" id="PS00519">
    <property type="entry name" value="HTH_ASNC_1"/>
    <property type="match status" value="1"/>
</dbReference>
<dbReference type="InterPro" id="IPR019885">
    <property type="entry name" value="Tscrpt_reg_HTH_AsnC-type_CS"/>
</dbReference>
<dbReference type="InterPro" id="IPR019888">
    <property type="entry name" value="Tscrpt_reg_AsnC-like"/>
</dbReference>
<comment type="caution">
    <text evidence="5">The sequence shown here is derived from an EMBL/GenBank/DDBJ whole genome shotgun (WGS) entry which is preliminary data.</text>
</comment>
<evidence type="ECO:0000256" key="2">
    <source>
        <dbReference type="ARBA" id="ARBA00023125"/>
    </source>
</evidence>
<gene>
    <name evidence="5" type="ORF">GGR17_002153</name>
</gene>
<dbReference type="CDD" id="cd00090">
    <property type="entry name" value="HTH_ARSR"/>
    <property type="match status" value="1"/>
</dbReference>
<sequence>MSEHALDDRDIAILSILAREGRISKTELSRRVNLSATPCWQRLKKLEAAGLITGYHADIALTKLGPHVVVFVTIELENHRAENFQTFERTILRYEEVTACWAIGGGFDYLLQVTTRDIGRYQDLIDAMLDARIGLKRYFSYIVTKAVKSGGAPPFDLLVNGAPSKG</sequence>
<dbReference type="Gene3D" id="3.30.70.920">
    <property type="match status" value="1"/>
</dbReference>
<dbReference type="Pfam" id="PF13412">
    <property type="entry name" value="HTH_24"/>
    <property type="match status" value="1"/>
</dbReference>
<dbReference type="GO" id="GO:0005829">
    <property type="term" value="C:cytosol"/>
    <property type="evidence" value="ECO:0007669"/>
    <property type="project" value="TreeGrafter"/>
</dbReference>
<dbReference type="Gene3D" id="1.10.10.10">
    <property type="entry name" value="Winged helix-like DNA-binding domain superfamily/Winged helix DNA-binding domain"/>
    <property type="match status" value="1"/>
</dbReference>
<proteinExistence type="predicted"/>
<dbReference type="InterPro" id="IPR011991">
    <property type="entry name" value="ArsR-like_HTH"/>
</dbReference>
<evidence type="ECO:0000313" key="5">
    <source>
        <dbReference type="EMBL" id="MBB4022344.1"/>
    </source>
</evidence>